<evidence type="ECO:0000256" key="4">
    <source>
        <dbReference type="ARBA" id="ARBA00023004"/>
    </source>
</evidence>
<name>A0A6C7E7Y2_ILUCY</name>
<feature type="binding site" evidence="5">
    <location>
        <position position="150"/>
    </location>
    <ligand>
        <name>Fe cation</name>
        <dbReference type="ChEBI" id="CHEBI:24875"/>
        <note>catalytic</note>
    </ligand>
</feature>
<dbReference type="InterPro" id="IPR004294">
    <property type="entry name" value="Carotenoid_Oase"/>
</dbReference>
<feature type="binding site" evidence="5">
    <location>
        <position position="200"/>
    </location>
    <ligand>
        <name>Fe cation</name>
        <dbReference type="ChEBI" id="CHEBI:24875"/>
        <note>catalytic</note>
    </ligand>
</feature>
<reference evidence="7 8" key="1">
    <citation type="journal article" date="2013" name="Int. J. Syst. Evol. Microbiol.">
        <title>Ilumatobacter nonamiense sp. nov. and Ilumatobacter coccineum sp. nov., isolated from seashore sand.</title>
        <authorList>
            <person name="Matsumoto A."/>
            <person name="Kasai H."/>
            <person name="Matsuo Y."/>
            <person name="Shizuri Y."/>
            <person name="Ichikawa N."/>
            <person name="Fujita N."/>
            <person name="Omura S."/>
            <person name="Takahashi Y."/>
        </authorList>
    </citation>
    <scope>NUCLEOTIDE SEQUENCE [LARGE SCALE GENOMIC DNA]</scope>
    <source>
        <strain evidence="8">NBRC 103263 / KCTC 29153 / YM16-304</strain>
    </source>
</reference>
<evidence type="ECO:0000256" key="1">
    <source>
        <dbReference type="ARBA" id="ARBA00006787"/>
    </source>
</evidence>
<keyword evidence="6 7" id="KW-0223">Dioxygenase</keyword>
<gene>
    <name evidence="7" type="ORF">YM304_09510</name>
</gene>
<sequence>MTDAVLPDRRPSENIYLSGNYAPVEQELTAHDLPVEGEIPAELEGRWLRNGPNPELEVDPAKHHWFMGHGMVHGVRLRGGKAEWYRNRYVSPAEDRAAGKFGANTNVGGFAGTTWAMVEAGSPPIELAYDLTPLGENRFNGTLDGPFTAHPKYDSATGELHSMNYQWPDLVDHVNYTVVGSDGTVTKNLAIPVPDMPMMHDMSLTDKYAIVYDLSVTVNFDVLAAGYPFPFKWDPDRPCRVGLLPRDGSADDIVWCDVDPCYVFHPLNAYDMPDGRVTVDVCRYDDLMVDDRNGPFTEKPPTLDRWIIDPVARRVTETRIDDMPQEFPRHNPRVGLEEHRFGYTSQVKPREVNLHGAVNKYDFANGSVERHEFGFGRGGAEPVFVPKAGRDEEDAGWILTVVYDATTDSSELHVLDAEDFTGPAVAQIALPQRVPFGFHGNWVPDASVAPPA</sequence>
<dbReference type="PANTHER" id="PTHR10543:SF89">
    <property type="entry name" value="CAROTENOID 9,10(9',10')-CLEAVAGE DIOXYGENASE 1"/>
    <property type="match status" value="1"/>
</dbReference>
<evidence type="ECO:0000256" key="3">
    <source>
        <dbReference type="ARBA" id="ARBA00023002"/>
    </source>
</evidence>
<proteinExistence type="inferred from homology"/>
<keyword evidence="3 6" id="KW-0560">Oxidoreductase</keyword>
<dbReference type="EMBL" id="AP012057">
    <property type="protein sequence ID" value="BAN01265.1"/>
    <property type="molecule type" value="Genomic_DNA"/>
</dbReference>
<comment type="cofactor">
    <cofactor evidence="5 6">
        <name>Fe(2+)</name>
        <dbReference type="ChEBI" id="CHEBI:29033"/>
    </cofactor>
    <text evidence="5 6">Binds 1 Fe(2+) ion per subunit.</text>
</comment>
<dbReference type="OrthoDB" id="6636843at2"/>
<dbReference type="GO" id="GO:0016121">
    <property type="term" value="P:carotene catabolic process"/>
    <property type="evidence" value="ECO:0007669"/>
    <property type="project" value="TreeGrafter"/>
</dbReference>
<evidence type="ECO:0000256" key="2">
    <source>
        <dbReference type="ARBA" id="ARBA00022723"/>
    </source>
</evidence>
<feature type="binding site" evidence="5">
    <location>
        <position position="265"/>
    </location>
    <ligand>
        <name>Fe cation</name>
        <dbReference type="ChEBI" id="CHEBI:24875"/>
        <note>catalytic</note>
    </ligand>
</feature>
<keyword evidence="2 5" id="KW-0479">Metal-binding</keyword>
<dbReference type="AlphaFoldDB" id="A0A6C7E7Y2"/>
<dbReference type="GO" id="GO:0010436">
    <property type="term" value="F:carotenoid dioxygenase activity"/>
    <property type="evidence" value="ECO:0007669"/>
    <property type="project" value="TreeGrafter"/>
</dbReference>
<dbReference type="RefSeq" id="WP_015440512.1">
    <property type="nucleotide sequence ID" value="NC_020520.1"/>
</dbReference>
<feature type="binding site" evidence="5">
    <location>
        <position position="439"/>
    </location>
    <ligand>
        <name>Fe cation</name>
        <dbReference type="ChEBI" id="CHEBI:24875"/>
        <note>catalytic</note>
    </ligand>
</feature>
<keyword evidence="4 5" id="KW-0408">Iron</keyword>
<dbReference type="Proteomes" id="UP000011863">
    <property type="component" value="Chromosome"/>
</dbReference>
<protein>
    <recommendedName>
        <fullName evidence="6">Dioxygenase</fullName>
        <ecNumber evidence="6">1.13.11.-</ecNumber>
    </recommendedName>
</protein>
<dbReference type="GO" id="GO:0046872">
    <property type="term" value="F:metal ion binding"/>
    <property type="evidence" value="ECO:0007669"/>
    <property type="project" value="UniProtKB-KW"/>
</dbReference>
<accession>A0A6C7E7Y2</accession>
<dbReference type="PANTHER" id="PTHR10543">
    <property type="entry name" value="BETA-CAROTENE DIOXYGENASE"/>
    <property type="match status" value="1"/>
</dbReference>
<comment type="similarity">
    <text evidence="1 6">Belongs to the carotenoid oxygenase family.</text>
</comment>
<keyword evidence="8" id="KW-1185">Reference proteome</keyword>
<evidence type="ECO:0000313" key="8">
    <source>
        <dbReference type="Proteomes" id="UP000011863"/>
    </source>
</evidence>
<evidence type="ECO:0000256" key="5">
    <source>
        <dbReference type="PIRSR" id="PIRSR604294-1"/>
    </source>
</evidence>
<dbReference type="KEGG" id="aym:YM304_09510"/>
<evidence type="ECO:0000256" key="6">
    <source>
        <dbReference type="RuleBase" id="RU364048"/>
    </source>
</evidence>
<organism evidence="7 8">
    <name type="scientific">Ilumatobacter coccineus (strain NBRC 103263 / KCTC 29153 / YM16-304)</name>
    <dbReference type="NCBI Taxonomy" id="1313172"/>
    <lineage>
        <taxon>Bacteria</taxon>
        <taxon>Bacillati</taxon>
        <taxon>Actinomycetota</taxon>
        <taxon>Acidimicrobiia</taxon>
        <taxon>Acidimicrobiales</taxon>
        <taxon>Ilumatobacteraceae</taxon>
        <taxon>Ilumatobacter</taxon>
    </lineage>
</organism>
<dbReference type="Pfam" id="PF03055">
    <property type="entry name" value="RPE65"/>
    <property type="match status" value="1"/>
</dbReference>
<dbReference type="EC" id="1.13.11.-" evidence="6"/>
<evidence type="ECO:0000313" key="7">
    <source>
        <dbReference type="EMBL" id="BAN01265.1"/>
    </source>
</evidence>